<dbReference type="InterPro" id="IPR008993">
    <property type="entry name" value="TIMP-like_OB-fold"/>
</dbReference>
<dbReference type="GO" id="GO:0005576">
    <property type="term" value="C:extracellular region"/>
    <property type="evidence" value="ECO:0007669"/>
    <property type="project" value="UniProtKB-SubCell"/>
</dbReference>
<keyword evidence="4" id="KW-1185">Reference proteome</keyword>
<evidence type="ECO:0008006" key="5">
    <source>
        <dbReference type="Google" id="ProtNLM"/>
    </source>
</evidence>
<dbReference type="AlphaFoldDB" id="A0A0C2GK54"/>
<dbReference type="InterPro" id="IPR001820">
    <property type="entry name" value="TIMP"/>
</dbReference>
<evidence type="ECO:0000313" key="4">
    <source>
        <dbReference type="Proteomes" id="UP000054047"/>
    </source>
</evidence>
<dbReference type="EMBL" id="KN729967">
    <property type="protein sequence ID" value="KIH61610.1"/>
    <property type="molecule type" value="Genomic_DNA"/>
</dbReference>
<gene>
    <name evidence="3" type="ORF">ANCDUO_08114</name>
</gene>
<comment type="subcellular location">
    <subcellularLocation>
        <location evidence="1">Secreted</location>
    </subcellularLocation>
</comment>
<keyword evidence="2" id="KW-0964">Secreted</keyword>
<dbReference type="Pfam" id="PF00965">
    <property type="entry name" value="TIMP"/>
    <property type="match status" value="1"/>
</dbReference>
<dbReference type="OrthoDB" id="6041373at2759"/>
<organism evidence="3 4">
    <name type="scientific">Ancylostoma duodenale</name>
    <dbReference type="NCBI Taxonomy" id="51022"/>
    <lineage>
        <taxon>Eukaryota</taxon>
        <taxon>Metazoa</taxon>
        <taxon>Ecdysozoa</taxon>
        <taxon>Nematoda</taxon>
        <taxon>Chromadorea</taxon>
        <taxon>Rhabditida</taxon>
        <taxon>Rhabditina</taxon>
        <taxon>Rhabditomorpha</taxon>
        <taxon>Strongyloidea</taxon>
        <taxon>Ancylostomatidae</taxon>
        <taxon>Ancylostomatinae</taxon>
        <taxon>Ancylostoma</taxon>
    </lineage>
</organism>
<accession>A0A0C2GK54</accession>
<dbReference type="GO" id="GO:0008191">
    <property type="term" value="F:metalloendopeptidase inhibitor activity"/>
    <property type="evidence" value="ECO:0007669"/>
    <property type="project" value="InterPro"/>
</dbReference>
<evidence type="ECO:0000313" key="3">
    <source>
        <dbReference type="EMBL" id="KIH61610.1"/>
    </source>
</evidence>
<dbReference type="Gene3D" id="2.40.50.120">
    <property type="match status" value="1"/>
</dbReference>
<dbReference type="Proteomes" id="UP000054047">
    <property type="component" value="Unassembled WGS sequence"/>
</dbReference>
<name>A0A0C2GK54_9BILA</name>
<sequence length="111" mass="12876">MLAKVMSVNSAQWSYKIWPMRTWKGPRLREATLTTPKRVDLCGEPGLTQNMEYFLTGKVVRKGVLSFNTCDFLMPLADLTSEEYKILMELMWNPEKCNEEDESDVTDDETM</sequence>
<protein>
    <recommendedName>
        <fullName evidence="5">NTR domain-containing protein</fullName>
    </recommendedName>
</protein>
<dbReference type="SUPFAM" id="SSF50242">
    <property type="entry name" value="TIMP-like"/>
    <property type="match status" value="1"/>
</dbReference>
<proteinExistence type="predicted"/>
<reference evidence="3 4" key="1">
    <citation type="submission" date="2013-12" db="EMBL/GenBank/DDBJ databases">
        <title>Draft genome of the parsitic nematode Ancylostoma duodenale.</title>
        <authorList>
            <person name="Mitreva M."/>
        </authorList>
    </citation>
    <scope>NUCLEOTIDE SEQUENCE [LARGE SCALE GENOMIC DNA]</scope>
    <source>
        <strain evidence="3 4">Zhejiang</strain>
    </source>
</reference>
<evidence type="ECO:0000256" key="1">
    <source>
        <dbReference type="ARBA" id="ARBA00004613"/>
    </source>
</evidence>
<evidence type="ECO:0000256" key="2">
    <source>
        <dbReference type="ARBA" id="ARBA00022525"/>
    </source>
</evidence>